<dbReference type="InterPro" id="IPR025737">
    <property type="entry name" value="FApF"/>
</dbReference>
<comment type="caution">
    <text evidence="2">The sequence shown here is derived from an EMBL/GenBank/DDBJ whole genome shotgun (WGS) entry which is preliminary data.</text>
</comment>
<name>A0A4Q8LQM2_9GAMM</name>
<organism evidence="2 3">
    <name type="scientific">Pseudoxanthomonas winnipegensis</name>
    <dbReference type="NCBI Taxonomy" id="2480810"/>
    <lineage>
        <taxon>Bacteria</taxon>
        <taxon>Pseudomonadati</taxon>
        <taxon>Pseudomonadota</taxon>
        <taxon>Gammaproteobacteria</taxon>
        <taxon>Lysobacterales</taxon>
        <taxon>Lysobacteraceae</taxon>
        <taxon>Pseudoxanthomonas</taxon>
    </lineage>
</organism>
<sequence>MNRPRIRVCRLPASGRWRRPLAAALVLATAPAWAQAVPQTVQLTSGLNTGGTSFLDGFGRTDPGLSIIQYARYSQLDAIKDSDGDDSPLFRDPRIRSSLLLTQLAYATPYTLGQGRLGLTVLLPLVNLDASFAGSSPVRLRDNGFGLGDITFGPYLQMMPVMRGGRPVFTQRFELDAIAPVGKFDRDRDLNQSACAWSVVPNWAFTVLPTPQWEISARLNYVYNFRADKASNPPPVPGFVFRNGKAGDAAWLNFATSYALSPSFRLGLSGYYLRQLRDNQTNGQRVADTKQTQFYLGPGGSWQFDRRNILNATFYAPVEVKNTASGRNVNFQYIHVF</sequence>
<gene>
    <name evidence="2" type="ORF">EA661_00755</name>
</gene>
<keyword evidence="1" id="KW-0732">Signal</keyword>
<feature type="chain" id="PRO_5020449613" description="Phenol degradation protein meta" evidence="1">
    <location>
        <begin position="35"/>
        <end position="337"/>
    </location>
</feature>
<dbReference type="EMBL" id="SHMB01000001">
    <property type="protein sequence ID" value="TAA32850.1"/>
    <property type="molecule type" value="Genomic_DNA"/>
</dbReference>
<dbReference type="Pfam" id="PF13557">
    <property type="entry name" value="Phenol_MetA_deg"/>
    <property type="match status" value="1"/>
</dbReference>
<accession>A0A4Q8LQM2</accession>
<proteinExistence type="predicted"/>
<protein>
    <recommendedName>
        <fullName evidence="4">Phenol degradation protein meta</fullName>
    </recommendedName>
</protein>
<reference evidence="2 3" key="1">
    <citation type="submission" date="2019-02" db="EMBL/GenBank/DDBJ databases">
        <title>WGS of Pseudoxanthomonas species novum from clinical isolates.</title>
        <authorList>
            <person name="Bernier A.-M."/>
            <person name="Bernard K."/>
            <person name="Vachon A."/>
        </authorList>
    </citation>
    <scope>NUCLEOTIDE SEQUENCE [LARGE SCALE GENOMIC DNA]</scope>
    <source>
        <strain evidence="2 3">NML171202</strain>
    </source>
</reference>
<evidence type="ECO:0000313" key="2">
    <source>
        <dbReference type="EMBL" id="TAA32850.1"/>
    </source>
</evidence>
<dbReference type="Proteomes" id="UP000291286">
    <property type="component" value="Unassembled WGS sequence"/>
</dbReference>
<evidence type="ECO:0000313" key="3">
    <source>
        <dbReference type="Proteomes" id="UP000291286"/>
    </source>
</evidence>
<evidence type="ECO:0000256" key="1">
    <source>
        <dbReference type="SAM" id="SignalP"/>
    </source>
</evidence>
<feature type="signal peptide" evidence="1">
    <location>
        <begin position="1"/>
        <end position="34"/>
    </location>
</feature>
<evidence type="ECO:0008006" key="4">
    <source>
        <dbReference type="Google" id="ProtNLM"/>
    </source>
</evidence>
<dbReference type="AlphaFoldDB" id="A0A4Q8LQM2"/>